<evidence type="ECO:0000256" key="7">
    <source>
        <dbReference type="PIRSR" id="PIRSR600760-2"/>
    </source>
</evidence>
<dbReference type="SUPFAM" id="SSF56655">
    <property type="entry name" value="Carbohydrate phosphatase"/>
    <property type="match status" value="1"/>
</dbReference>
<feature type="binding site" evidence="7">
    <location>
        <position position="78"/>
    </location>
    <ligand>
        <name>Mg(2+)</name>
        <dbReference type="ChEBI" id="CHEBI:18420"/>
        <label>1</label>
        <note>catalytic</note>
    </ligand>
</feature>
<comment type="pathway">
    <text evidence="2 8">Polyol metabolism; myo-inositol biosynthesis; myo-inositol from D-glucose 6-phosphate: step 2/2.</text>
</comment>
<dbReference type="InterPro" id="IPR000760">
    <property type="entry name" value="Inositol_monophosphatase-like"/>
</dbReference>
<evidence type="ECO:0000256" key="2">
    <source>
        <dbReference type="ARBA" id="ARBA00005152"/>
    </source>
</evidence>
<dbReference type="GeneID" id="117571114"/>
<dbReference type="PRINTS" id="PR00377">
    <property type="entry name" value="IMPHPHTASES"/>
</dbReference>
<gene>
    <name evidence="10" type="primary">LOC117571114</name>
</gene>
<protein>
    <recommendedName>
        <fullName evidence="8">Inositol-1-monophosphatase</fullName>
        <ecNumber evidence="8">3.1.3.25</ecNumber>
    </recommendedName>
</protein>
<evidence type="ECO:0000313" key="10">
    <source>
        <dbReference type="RefSeq" id="XP_034109000.1"/>
    </source>
</evidence>
<keyword evidence="4 7" id="KW-0479">Metal-binding</keyword>
<reference evidence="10" key="1">
    <citation type="submission" date="2025-08" db="UniProtKB">
        <authorList>
            <consortium name="RefSeq"/>
        </authorList>
    </citation>
    <scope>IDENTIFICATION</scope>
    <source>
        <strain evidence="10">15112-1751.03</strain>
        <tissue evidence="10">Whole Adult</tissue>
    </source>
</reference>
<dbReference type="PRINTS" id="PR00378">
    <property type="entry name" value="LIIMPHPHTASE"/>
</dbReference>
<dbReference type="InterPro" id="IPR020550">
    <property type="entry name" value="Inositol_monophosphatase_CS"/>
</dbReference>
<dbReference type="OrthoDB" id="10254945at2759"/>
<organism evidence="9 10">
    <name type="scientific">Drosophila albomicans</name>
    <name type="common">Fruit fly</name>
    <dbReference type="NCBI Taxonomy" id="7291"/>
    <lineage>
        <taxon>Eukaryota</taxon>
        <taxon>Metazoa</taxon>
        <taxon>Ecdysozoa</taxon>
        <taxon>Arthropoda</taxon>
        <taxon>Hexapoda</taxon>
        <taxon>Insecta</taxon>
        <taxon>Pterygota</taxon>
        <taxon>Neoptera</taxon>
        <taxon>Endopterygota</taxon>
        <taxon>Diptera</taxon>
        <taxon>Brachycera</taxon>
        <taxon>Muscomorpha</taxon>
        <taxon>Ephydroidea</taxon>
        <taxon>Drosophilidae</taxon>
        <taxon>Drosophila</taxon>
    </lineage>
</organism>
<evidence type="ECO:0000256" key="8">
    <source>
        <dbReference type="RuleBase" id="RU364068"/>
    </source>
</evidence>
<name>A0A6P8XC50_DROAB</name>
<dbReference type="PANTHER" id="PTHR20854">
    <property type="entry name" value="INOSITOL MONOPHOSPHATASE"/>
    <property type="match status" value="1"/>
</dbReference>
<feature type="binding site" evidence="7">
    <location>
        <position position="98"/>
    </location>
    <ligand>
        <name>Mg(2+)</name>
        <dbReference type="ChEBI" id="CHEBI:18420"/>
        <label>1</label>
        <note>catalytic</note>
    </ligand>
</feature>
<dbReference type="AlphaFoldDB" id="A0A6P8XC50"/>
<dbReference type="GO" id="GO:0046872">
    <property type="term" value="F:metal ion binding"/>
    <property type="evidence" value="ECO:0007669"/>
    <property type="project" value="UniProtKB-KW"/>
</dbReference>
<dbReference type="Gene3D" id="3.40.190.80">
    <property type="match status" value="1"/>
</dbReference>
<sequence length="285" mass="31489">MSNNPVSESKLQEYYEVALDLVKKCGPLLMEGYSKPKTDYVVKSDFYDLLTVYDKQIEDTLIEGLQKAFPESLTIAEEESTAAHRQAELTDAPTWIIDPIDGTTNFIHRIPHCCISVGLAINKELVVGIIYNPPANELFSAWKGHGAYLNGNPIHTSKVTKIKQAIIAYEITLISAAFVRDKNMKRIYKLGSNATATRSFGSAALDVAYVAVGQCDVFHVEDLKPWDIAAGAVILTEAGGSIYHTKGGKFDIMQPYLICGATEELTQEAIKLIEEADQITEYTFK</sequence>
<dbReference type="CDD" id="cd01639">
    <property type="entry name" value="IMPase"/>
    <property type="match status" value="1"/>
</dbReference>
<keyword evidence="6 7" id="KW-0460">Magnesium</keyword>
<dbReference type="Pfam" id="PF00459">
    <property type="entry name" value="Inositol_P"/>
    <property type="match status" value="1"/>
</dbReference>
<dbReference type="PANTHER" id="PTHR20854:SF25">
    <property type="entry name" value="INOSITOL-1-MONOPHOSPHATASE"/>
    <property type="match status" value="1"/>
</dbReference>
<comment type="cofactor">
    <cofactor evidence="1 7 8">
        <name>Mg(2+)</name>
        <dbReference type="ChEBI" id="CHEBI:18420"/>
    </cofactor>
</comment>
<dbReference type="InterPro" id="IPR033942">
    <property type="entry name" value="IMPase"/>
</dbReference>
<feature type="binding site" evidence="7">
    <location>
        <position position="100"/>
    </location>
    <ligand>
        <name>Mg(2+)</name>
        <dbReference type="ChEBI" id="CHEBI:18420"/>
        <label>1</label>
        <note>catalytic</note>
    </ligand>
</feature>
<dbReference type="GO" id="GO:0046854">
    <property type="term" value="P:phosphatidylinositol phosphate biosynthetic process"/>
    <property type="evidence" value="ECO:0007669"/>
    <property type="project" value="InterPro"/>
</dbReference>
<dbReference type="Gene3D" id="3.30.540.10">
    <property type="entry name" value="Fructose-1,6-Bisphosphatase, subunit A, domain 1"/>
    <property type="match status" value="1"/>
</dbReference>
<keyword evidence="5 8" id="KW-0378">Hydrolase</keyword>
<feature type="binding site" evidence="7">
    <location>
        <position position="101"/>
    </location>
    <ligand>
        <name>Mg(2+)</name>
        <dbReference type="ChEBI" id="CHEBI:18420"/>
        <label>1</label>
        <note>catalytic</note>
    </ligand>
</feature>
<evidence type="ECO:0000256" key="1">
    <source>
        <dbReference type="ARBA" id="ARBA00001946"/>
    </source>
</evidence>
<evidence type="ECO:0000256" key="3">
    <source>
        <dbReference type="ARBA" id="ARBA00009759"/>
    </source>
</evidence>
<dbReference type="InterPro" id="IPR020583">
    <property type="entry name" value="Inositol_monoP_metal-BS"/>
</dbReference>
<evidence type="ECO:0000256" key="4">
    <source>
        <dbReference type="ARBA" id="ARBA00022723"/>
    </source>
</evidence>
<dbReference type="GO" id="GO:0007165">
    <property type="term" value="P:signal transduction"/>
    <property type="evidence" value="ECO:0007669"/>
    <property type="project" value="TreeGrafter"/>
</dbReference>
<evidence type="ECO:0000256" key="5">
    <source>
        <dbReference type="ARBA" id="ARBA00022801"/>
    </source>
</evidence>
<dbReference type="FunFam" id="3.40.190.80:FF:000002">
    <property type="entry name" value="Inositol-1-monophosphatase"/>
    <property type="match status" value="1"/>
</dbReference>
<proteinExistence type="inferred from homology"/>
<dbReference type="GO" id="GO:0006021">
    <property type="term" value="P:inositol biosynthetic process"/>
    <property type="evidence" value="ECO:0007669"/>
    <property type="project" value="UniProtKB-UniPathway"/>
</dbReference>
<dbReference type="PROSITE" id="PS00630">
    <property type="entry name" value="IMP_2"/>
    <property type="match status" value="1"/>
</dbReference>
<dbReference type="Proteomes" id="UP000515160">
    <property type="component" value="Chromosome 3"/>
</dbReference>
<keyword evidence="9" id="KW-1185">Reference proteome</keyword>
<accession>A0A6P8XC50</accession>
<feature type="binding site" evidence="7">
    <location>
        <position position="227"/>
    </location>
    <ligand>
        <name>Mg(2+)</name>
        <dbReference type="ChEBI" id="CHEBI:18420"/>
        <label>1</label>
        <note>catalytic</note>
    </ligand>
</feature>
<dbReference type="FunFam" id="3.30.540.10:FF:000004">
    <property type="entry name" value="Inositol-1-monophosphatase"/>
    <property type="match status" value="1"/>
</dbReference>
<dbReference type="RefSeq" id="XP_034109000.1">
    <property type="nucleotide sequence ID" value="XM_034253109.2"/>
</dbReference>
<comment type="similarity">
    <text evidence="3 8">Belongs to the inositol monophosphatase superfamily.</text>
</comment>
<dbReference type="InterPro" id="IPR020552">
    <property type="entry name" value="Inositol_monoPase_Li-sen"/>
</dbReference>
<dbReference type="UniPathway" id="UPA00823">
    <property type="reaction ID" value="UER00788"/>
</dbReference>
<dbReference type="EC" id="3.1.3.25" evidence="8"/>
<dbReference type="PROSITE" id="PS00629">
    <property type="entry name" value="IMP_1"/>
    <property type="match status" value="1"/>
</dbReference>
<evidence type="ECO:0000313" key="9">
    <source>
        <dbReference type="Proteomes" id="UP000515160"/>
    </source>
</evidence>
<evidence type="ECO:0000256" key="6">
    <source>
        <dbReference type="ARBA" id="ARBA00022842"/>
    </source>
</evidence>
<comment type="catalytic activity">
    <reaction evidence="8">
        <text>a myo-inositol phosphate + H2O = myo-inositol + phosphate</text>
        <dbReference type="Rhea" id="RHEA:24056"/>
        <dbReference type="ChEBI" id="CHEBI:15377"/>
        <dbReference type="ChEBI" id="CHEBI:17268"/>
        <dbReference type="ChEBI" id="CHEBI:43474"/>
        <dbReference type="ChEBI" id="CHEBI:84139"/>
        <dbReference type="EC" id="3.1.3.25"/>
    </reaction>
</comment>
<dbReference type="GO" id="GO:0008934">
    <property type="term" value="F:inositol monophosphate 1-phosphatase activity"/>
    <property type="evidence" value="ECO:0007669"/>
    <property type="project" value="InterPro"/>
</dbReference>